<sequence>MFIEPKVSEMEERYISQISTIRETDIYVNCSNCHYTKEFLMERILRPHTCTHHIRQPNEETIISNKITVYNPLSTSKLFSAIDKGSLEEMKVIALVPCLIHTN</sequence>
<evidence type="ECO:0000313" key="2">
    <source>
        <dbReference type="Proteomes" id="UP001165289"/>
    </source>
</evidence>
<name>A0AAV7JGC8_9METZ</name>
<dbReference type="Proteomes" id="UP001165289">
    <property type="component" value="Unassembled WGS sequence"/>
</dbReference>
<accession>A0AAV7JGC8</accession>
<keyword evidence="2" id="KW-1185">Reference proteome</keyword>
<dbReference type="AlphaFoldDB" id="A0AAV7JGC8"/>
<comment type="caution">
    <text evidence="1">The sequence shown here is derived from an EMBL/GenBank/DDBJ whole genome shotgun (WGS) entry which is preliminary data.</text>
</comment>
<dbReference type="EMBL" id="JAKMXF010000336">
    <property type="protein sequence ID" value="KAI6647864.1"/>
    <property type="molecule type" value="Genomic_DNA"/>
</dbReference>
<reference evidence="1 2" key="1">
    <citation type="journal article" date="2023" name="BMC Biol.">
        <title>The compact genome of the sponge Oopsacas minuta (Hexactinellida) is lacking key metazoan core genes.</title>
        <authorList>
            <person name="Santini S."/>
            <person name="Schenkelaars Q."/>
            <person name="Jourda C."/>
            <person name="Duchesne M."/>
            <person name="Belahbib H."/>
            <person name="Rocher C."/>
            <person name="Selva M."/>
            <person name="Riesgo A."/>
            <person name="Vervoort M."/>
            <person name="Leys S.P."/>
            <person name="Kodjabachian L."/>
            <person name="Le Bivic A."/>
            <person name="Borchiellini C."/>
            <person name="Claverie J.M."/>
            <person name="Renard E."/>
        </authorList>
    </citation>
    <scope>NUCLEOTIDE SEQUENCE [LARGE SCALE GENOMIC DNA]</scope>
    <source>
        <strain evidence="1">SPO-2</strain>
    </source>
</reference>
<proteinExistence type="predicted"/>
<evidence type="ECO:0000313" key="1">
    <source>
        <dbReference type="EMBL" id="KAI6647864.1"/>
    </source>
</evidence>
<protein>
    <submittedName>
        <fullName evidence="1">Uncharacterized protein</fullName>
    </submittedName>
</protein>
<gene>
    <name evidence="1" type="ORF">LOD99_8451</name>
</gene>
<organism evidence="1 2">
    <name type="scientific">Oopsacas minuta</name>
    <dbReference type="NCBI Taxonomy" id="111878"/>
    <lineage>
        <taxon>Eukaryota</taxon>
        <taxon>Metazoa</taxon>
        <taxon>Porifera</taxon>
        <taxon>Hexactinellida</taxon>
        <taxon>Hexasterophora</taxon>
        <taxon>Lyssacinosida</taxon>
        <taxon>Leucopsacidae</taxon>
        <taxon>Oopsacas</taxon>
    </lineage>
</organism>